<dbReference type="RefSeq" id="WP_152275591.1">
    <property type="nucleotide sequence ID" value="NZ_WEKV01000001.1"/>
</dbReference>
<reference evidence="1 2" key="1">
    <citation type="submission" date="2019-10" db="EMBL/GenBank/DDBJ databases">
        <title>Draft Genome Sequence of the Caffeine Degrading Methylotroph Methylorubrum populi PINKEL.</title>
        <authorList>
            <person name="Dawson S.C."/>
            <person name="Zhang X."/>
            <person name="Wright M.E."/>
            <person name="Sharma G."/>
            <person name="Langner J.T."/>
            <person name="Ditty J.L."/>
            <person name="Subuyuj G.A."/>
        </authorList>
    </citation>
    <scope>NUCLEOTIDE SEQUENCE [LARGE SCALE GENOMIC DNA]</scope>
    <source>
        <strain evidence="1 2">Pinkel</strain>
    </source>
</reference>
<sequence length="135" mass="14364">MAIIVSAPDAFFDCEVWEFDLTVNEPNGSGPMNLAGSDLFVRFKSLSDNTVIGECDTARSDGSLTILDAAAGTVRISLLSAGHTWSLPTVRPGELMLASTVVGDLFRQPTGEPDQQRGIGRIEIRVLPSTGIRSA</sequence>
<dbReference type="AlphaFoldDB" id="A0A833JAY5"/>
<proteinExistence type="predicted"/>
<evidence type="ECO:0000313" key="1">
    <source>
        <dbReference type="EMBL" id="KAB7788064.1"/>
    </source>
</evidence>
<accession>A0A833JAY5</accession>
<dbReference type="Proteomes" id="UP000469949">
    <property type="component" value="Unassembled WGS sequence"/>
</dbReference>
<evidence type="ECO:0000313" key="2">
    <source>
        <dbReference type="Proteomes" id="UP000469949"/>
    </source>
</evidence>
<organism evidence="1 2">
    <name type="scientific">Methylorubrum populi</name>
    <dbReference type="NCBI Taxonomy" id="223967"/>
    <lineage>
        <taxon>Bacteria</taxon>
        <taxon>Pseudomonadati</taxon>
        <taxon>Pseudomonadota</taxon>
        <taxon>Alphaproteobacteria</taxon>
        <taxon>Hyphomicrobiales</taxon>
        <taxon>Methylobacteriaceae</taxon>
        <taxon>Methylorubrum</taxon>
    </lineage>
</organism>
<name>A0A833JAY5_9HYPH</name>
<protein>
    <submittedName>
        <fullName evidence="1">Uncharacterized protein</fullName>
    </submittedName>
</protein>
<gene>
    <name evidence="1" type="ORF">F8B43_0069</name>
</gene>
<dbReference type="EMBL" id="WEKV01000001">
    <property type="protein sequence ID" value="KAB7788064.1"/>
    <property type="molecule type" value="Genomic_DNA"/>
</dbReference>
<comment type="caution">
    <text evidence="1">The sequence shown here is derived from an EMBL/GenBank/DDBJ whole genome shotgun (WGS) entry which is preliminary data.</text>
</comment>